<keyword evidence="1" id="KW-0645">Protease</keyword>
<evidence type="ECO:0000256" key="3">
    <source>
        <dbReference type="SAM" id="MobiDB-lite"/>
    </source>
</evidence>
<dbReference type="Pfam" id="PF13180">
    <property type="entry name" value="PDZ_2"/>
    <property type="match status" value="2"/>
</dbReference>
<dbReference type="CDD" id="cd10839">
    <property type="entry name" value="cpPDZ1_DegP-like"/>
    <property type="match status" value="1"/>
</dbReference>
<keyword evidence="4" id="KW-0732">Signal</keyword>
<keyword evidence="7" id="KW-1185">Reference proteome</keyword>
<name>A0ABS6IQJ8_9HYPH</name>
<accession>A0ABS6IQJ8</accession>
<gene>
    <name evidence="6" type="ORF">KQ910_24090</name>
</gene>
<dbReference type="InterPro" id="IPR011782">
    <property type="entry name" value="Pept_S1C_Do"/>
</dbReference>
<feature type="region of interest" description="Disordered" evidence="3">
    <location>
        <begin position="94"/>
        <end position="115"/>
    </location>
</feature>
<dbReference type="InterPro" id="IPR001478">
    <property type="entry name" value="PDZ"/>
</dbReference>
<dbReference type="NCBIfam" id="TIGR02037">
    <property type="entry name" value="degP_htrA_DO"/>
    <property type="match status" value="1"/>
</dbReference>
<feature type="chain" id="PRO_5046072067" evidence="4">
    <location>
        <begin position="33"/>
        <end position="504"/>
    </location>
</feature>
<protein>
    <submittedName>
        <fullName evidence="6">Do family serine endopeptidase</fullName>
    </submittedName>
</protein>
<feature type="compositionally biased region" description="Basic and acidic residues" evidence="3">
    <location>
        <begin position="103"/>
        <end position="115"/>
    </location>
</feature>
<evidence type="ECO:0000256" key="2">
    <source>
        <dbReference type="ARBA" id="ARBA00022801"/>
    </source>
</evidence>
<evidence type="ECO:0000313" key="7">
    <source>
        <dbReference type="Proteomes" id="UP000727907"/>
    </source>
</evidence>
<dbReference type="PANTHER" id="PTHR43343:SF3">
    <property type="entry name" value="PROTEASE DO-LIKE 8, CHLOROPLASTIC"/>
    <property type="match status" value="1"/>
</dbReference>
<dbReference type="Pfam" id="PF13365">
    <property type="entry name" value="Trypsin_2"/>
    <property type="match status" value="1"/>
</dbReference>
<reference evidence="6 7" key="1">
    <citation type="submission" date="2021-06" db="EMBL/GenBank/DDBJ databases">
        <authorList>
            <person name="Lee D.H."/>
        </authorList>
    </citation>
    <scope>NUCLEOTIDE SEQUENCE [LARGE SCALE GENOMIC DNA]</scope>
    <source>
        <strain evidence="6 7">MMS21-HV4-11</strain>
    </source>
</reference>
<dbReference type="PROSITE" id="PS50106">
    <property type="entry name" value="PDZ"/>
    <property type="match status" value="2"/>
</dbReference>
<evidence type="ECO:0000313" key="6">
    <source>
        <dbReference type="EMBL" id="MBU8876877.1"/>
    </source>
</evidence>
<feature type="domain" description="PDZ" evidence="5">
    <location>
        <begin position="391"/>
        <end position="492"/>
    </location>
</feature>
<evidence type="ECO:0000256" key="4">
    <source>
        <dbReference type="SAM" id="SignalP"/>
    </source>
</evidence>
<dbReference type="RefSeq" id="WP_216966113.1">
    <property type="nucleotide sequence ID" value="NZ_JAHOPB010000003.1"/>
</dbReference>
<dbReference type="PANTHER" id="PTHR43343">
    <property type="entry name" value="PEPTIDASE S12"/>
    <property type="match status" value="1"/>
</dbReference>
<dbReference type="Proteomes" id="UP000727907">
    <property type="component" value="Unassembled WGS sequence"/>
</dbReference>
<proteinExistence type="predicted"/>
<keyword evidence="2" id="KW-0378">Hydrolase</keyword>
<organism evidence="6 7">
    <name type="scientific">Reyranella humidisoli</name>
    <dbReference type="NCBI Taxonomy" id="2849149"/>
    <lineage>
        <taxon>Bacteria</taxon>
        <taxon>Pseudomonadati</taxon>
        <taxon>Pseudomonadota</taxon>
        <taxon>Alphaproteobacteria</taxon>
        <taxon>Hyphomicrobiales</taxon>
        <taxon>Reyranellaceae</taxon>
        <taxon>Reyranella</taxon>
    </lineage>
</organism>
<evidence type="ECO:0000259" key="5">
    <source>
        <dbReference type="PROSITE" id="PS50106"/>
    </source>
</evidence>
<evidence type="ECO:0000256" key="1">
    <source>
        <dbReference type="ARBA" id="ARBA00022670"/>
    </source>
</evidence>
<dbReference type="SMART" id="SM00228">
    <property type="entry name" value="PDZ"/>
    <property type="match status" value="2"/>
</dbReference>
<sequence>MTKTKSRILTALALTTALTAPALIAPMFTAPAAIAGQTAMPVQDFSDLAAKVTPAVVNVAVTMKAGADDDGEARMSDSQQKQMEEFMKRFSERFGQPMQPGRPDGKGRPQSKDKAQAVGTGFIVDAKGVIVTNYHVVGKADSITITMADGTKLPAKMVGGDEKTDLAVLKVESDKPLPFVSFGDATKIRVGQPVMAVGNPFGLGGTVTTGIVSARGRDIHSGPFDDYIQTDAAINRGNSGGPLFDMDGNVIGINTAIYSPTGGSIGLGFAIPSSLAQPVVAELKDSGRVERGLLGVQIQPVSKAIAESLSLKDEKGALVAVVQPDSAALAAGVQSGDVIMSVDGKKIDGIKELTRTISAVKPGNSVKLGVWRDGKEMSLTAKVGGQKDDAIVKASADGKGPAAKAEPMAYGVSLAPLSAEARKQLGLDGDVKGVVVATVEPGSPADDQGLKAGDILQQVGKDAVDSPKVAVEKLKEAKTTGKPVLMKVFREGMTRFVAISPRAA</sequence>
<feature type="signal peptide" evidence="4">
    <location>
        <begin position="1"/>
        <end position="32"/>
    </location>
</feature>
<comment type="caution">
    <text evidence="6">The sequence shown here is derived from an EMBL/GenBank/DDBJ whole genome shotgun (WGS) entry which is preliminary data.</text>
</comment>
<feature type="domain" description="PDZ" evidence="5">
    <location>
        <begin position="288"/>
        <end position="374"/>
    </location>
</feature>
<dbReference type="EMBL" id="JAHOPB010000003">
    <property type="protein sequence ID" value="MBU8876877.1"/>
    <property type="molecule type" value="Genomic_DNA"/>
</dbReference>
<dbReference type="InterPro" id="IPR051201">
    <property type="entry name" value="Chloro_Bact_Ser_Proteases"/>
</dbReference>